<dbReference type="InterPro" id="IPR023397">
    <property type="entry name" value="SAM-dep_MeTrfase_MraW_recog"/>
</dbReference>
<dbReference type="Gene3D" id="3.40.50.150">
    <property type="entry name" value="Vaccinia Virus protein VP39"/>
    <property type="match status" value="1"/>
</dbReference>
<feature type="binding site" evidence="6">
    <location>
        <position position="152"/>
    </location>
    <ligand>
        <name>S-adenosyl-L-methionine</name>
        <dbReference type="ChEBI" id="CHEBI:59789"/>
    </ligand>
</feature>
<dbReference type="SUPFAM" id="SSF81799">
    <property type="entry name" value="Putative methyltransferase TM0872, insert domain"/>
    <property type="match status" value="1"/>
</dbReference>
<dbReference type="KEGG" id="cgrn:4412665_01784"/>
<keyword evidence="5 6" id="KW-0949">S-adenosyl-L-methionine</keyword>
<evidence type="ECO:0000256" key="4">
    <source>
        <dbReference type="ARBA" id="ARBA00022679"/>
    </source>
</evidence>
<dbReference type="GO" id="GO:0071424">
    <property type="term" value="F:rRNA (cytosine-N4-)-methyltransferase activity"/>
    <property type="evidence" value="ECO:0007669"/>
    <property type="project" value="UniProtKB-UniRule"/>
</dbReference>
<keyword evidence="4 6" id="KW-0808">Transferase</keyword>
<dbReference type="GO" id="GO:0070475">
    <property type="term" value="P:rRNA base methylation"/>
    <property type="evidence" value="ECO:0007669"/>
    <property type="project" value="UniProtKB-UniRule"/>
</dbReference>
<dbReference type="SUPFAM" id="SSF53335">
    <property type="entry name" value="S-adenosyl-L-methionine-dependent methyltransferases"/>
    <property type="match status" value="1"/>
</dbReference>
<dbReference type="Gene3D" id="1.10.150.170">
    <property type="entry name" value="Putative methyltransferase TM0872, insert domain"/>
    <property type="match status" value="1"/>
</dbReference>
<accession>A0A239WYI4</accession>
<dbReference type="AlphaFoldDB" id="A0A239WYI4"/>
<dbReference type="InterPro" id="IPR002903">
    <property type="entry name" value="RsmH"/>
</dbReference>
<evidence type="ECO:0000256" key="1">
    <source>
        <dbReference type="ARBA" id="ARBA00010396"/>
    </source>
</evidence>
<feature type="binding site" evidence="6">
    <location>
        <begin position="106"/>
        <end position="108"/>
    </location>
    <ligand>
        <name>S-adenosyl-L-methionine</name>
        <dbReference type="ChEBI" id="CHEBI:59789"/>
    </ligand>
</feature>
<feature type="binding site" evidence="6">
    <location>
        <position position="173"/>
    </location>
    <ligand>
        <name>S-adenosyl-L-methionine</name>
        <dbReference type="ChEBI" id="CHEBI:59789"/>
    </ligand>
</feature>
<feature type="binding site" evidence="6">
    <location>
        <position position="125"/>
    </location>
    <ligand>
        <name>S-adenosyl-L-methionine</name>
        <dbReference type="ChEBI" id="CHEBI:59789"/>
    </ligand>
</feature>
<dbReference type="Pfam" id="PF01795">
    <property type="entry name" value="Methyltransf_5"/>
    <property type="match status" value="1"/>
</dbReference>
<dbReference type="InterPro" id="IPR029063">
    <property type="entry name" value="SAM-dependent_MTases_sf"/>
</dbReference>
<evidence type="ECO:0000256" key="6">
    <source>
        <dbReference type="HAMAP-Rule" id="MF_01007"/>
    </source>
</evidence>
<gene>
    <name evidence="6 8" type="primary">rsmH</name>
    <name evidence="8" type="ORF">SAMEA4412665_01784</name>
</gene>
<dbReference type="PANTHER" id="PTHR11265">
    <property type="entry name" value="S-ADENOSYL-METHYLTRANSFERASE MRAW"/>
    <property type="match status" value="1"/>
</dbReference>
<dbReference type="GO" id="GO:0005737">
    <property type="term" value="C:cytoplasm"/>
    <property type="evidence" value="ECO:0007669"/>
    <property type="project" value="UniProtKB-SubCell"/>
</dbReference>
<comment type="similarity">
    <text evidence="1 6">Belongs to the methyltransferase superfamily. RsmH family.</text>
</comment>
<evidence type="ECO:0000313" key="8">
    <source>
        <dbReference type="EMBL" id="SNV39551.1"/>
    </source>
</evidence>
<protein>
    <recommendedName>
        <fullName evidence="6">Ribosomal RNA small subunit methyltransferase H</fullName>
        <ecNumber evidence="6">2.1.1.199</ecNumber>
    </recommendedName>
    <alternativeName>
        <fullName evidence="6">16S rRNA m(4)C1402 methyltransferase</fullName>
    </alternativeName>
    <alternativeName>
        <fullName evidence="6">rRNA (cytosine-N(4)-)-methyltransferase RsmH</fullName>
    </alternativeName>
</protein>
<feature type="binding site" evidence="6">
    <location>
        <position position="180"/>
    </location>
    <ligand>
        <name>S-adenosyl-L-methionine</name>
        <dbReference type="ChEBI" id="CHEBI:59789"/>
    </ligand>
</feature>
<keyword evidence="6" id="KW-0963">Cytoplasm</keyword>
<evidence type="ECO:0000256" key="7">
    <source>
        <dbReference type="SAM" id="MobiDB-lite"/>
    </source>
</evidence>
<keyword evidence="2 6" id="KW-0698">rRNA processing</keyword>
<dbReference type="Proteomes" id="UP000215332">
    <property type="component" value="Chromosome 1"/>
</dbReference>
<comment type="function">
    <text evidence="6">Specifically methylates the N4 position of cytidine in position 1402 (C1402) of 16S rRNA.</text>
</comment>
<feature type="compositionally biased region" description="Polar residues" evidence="7">
    <location>
        <begin position="1"/>
        <end position="15"/>
    </location>
</feature>
<dbReference type="EC" id="2.1.1.199" evidence="6"/>
<dbReference type="HAMAP" id="MF_01007">
    <property type="entry name" value="16SrRNA_methyltr_H"/>
    <property type="match status" value="1"/>
</dbReference>
<sequence length="385" mass="41347">MSGQADPSLDSSTSPDVVAGSDPRAAVRPHTPEACATPSSPDPSTGVDHAVTGSVGNDIDPAQLHVSVMRDRIVELLSTSLHRAEQGYLAGDRSRPVHVDGTLGMGGHAEAILASCPHTVLVGIDRDTQALDLARRRLERFGERVTLVHAVHDELAEVLDDLGHPNADSILLDLGLSSLQIDRTERGFAYSVDAPLDMRMDQSDGPTAAELLNTADADELTRILRGWGQEKFTDRIVRAIVAARAAEPITTSGQLVRIITEAIPVAARHQGGHPAKRTFQALRIAVNHEMATLDRVIPEALERLAVGGRFAVLAYHSLEDRPVKDAFRSAASDSAPPGLPIVPESMQPRFTLVTRGAERPDEDELACNPRSASARLRVIERTKPA</sequence>
<keyword evidence="3 6" id="KW-0489">Methyltransferase</keyword>
<name>A0A239WYI4_9ACTN</name>
<evidence type="ECO:0000256" key="5">
    <source>
        <dbReference type="ARBA" id="ARBA00022691"/>
    </source>
</evidence>
<evidence type="ECO:0000256" key="3">
    <source>
        <dbReference type="ARBA" id="ARBA00022603"/>
    </source>
</evidence>
<organism evidence="8 9">
    <name type="scientific">Cutibacterium granulosum</name>
    <dbReference type="NCBI Taxonomy" id="33011"/>
    <lineage>
        <taxon>Bacteria</taxon>
        <taxon>Bacillati</taxon>
        <taxon>Actinomycetota</taxon>
        <taxon>Actinomycetes</taxon>
        <taxon>Propionibacteriales</taxon>
        <taxon>Propionibacteriaceae</taxon>
        <taxon>Cutibacterium</taxon>
    </lineage>
</organism>
<dbReference type="PANTHER" id="PTHR11265:SF0">
    <property type="entry name" value="12S RRNA N4-METHYLCYTIDINE METHYLTRANSFERASE"/>
    <property type="match status" value="1"/>
</dbReference>
<reference evidence="8 9" key="1">
    <citation type="submission" date="2017-06" db="EMBL/GenBank/DDBJ databases">
        <authorList>
            <consortium name="Pathogen Informatics"/>
        </authorList>
    </citation>
    <scope>NUCLEOTIDE SEQUENCE [LARGE SCALE GENOMIC DNA]</scope>
    <source>
        <strain evidence="8 9">NCTC11865</strain>
    </source>
</reference>
<proteinExistence type="inferred from homology"/>
<evidence type="ECO:0000256" key="2">
    <source>
        <dbReference type="ARBA" id="ARBA00022552"/>
    </source>
</evidence>
<comment type="subcellular location">
    <subcellularLocation>
        <location evidence="6">Cytoplasm</location>
    </subcellularLocation>
</comment>
<comment type="catalytic activity">
    <reaction evidence="6">
        <text>cytidine(1402) in 16S rRNA + S-adenosyl-L-methionine = N(4)-methylcytidine(1402) in 16S rRNA + S-adenosyl-L-homocysteine + H(+)</text>
        <dbReference type="Rhea" id="RHEA:42928"/>
        <dbReference type="Rhea" id="RHEA-COMP:10286"/>
        <dbReference type="Rhea" id="RHEA-COMP:10287"/>
        <dbReference type="ChEBI" id="CHEBI:15378"/>
        <dbReference type="ChEBI" id="CHEBI:57856"/>
        <dbReference type="ChEBI" id="CHEBI:59789"/>
        <dbReference type="ChEBI" id="CHEBI:74506"/>
        <dbReference type="ChEBI" id="CHEBI:82748"/>
        <dbReference type="EC" id="2.1.1.199"/>
    </reaction>
</comment>
<dbReference type="NCBIfam" id="TIGR00006">
    <property type="entry name" value="16S rRNA (cytosine(1402)-N(4))-methyltransferase RsmH"/>
    <property type="match status" value="1"/>
</dbReference>
<evidence type="ECO:0000313" key="9">
    <source>
        <dbReference type="Proteomes" id="UP000215332"/>
    </source>
</evidence>
<feature type="region of interest" description="Disordered" evidence="7">
    <location>
        <begin position="1"/>
        <end position="59"/>
    </location>
</feature>
<dbReference type="EMBL" id="LT906441">
    <property type="protein sequence ID" value="SNV39551.1"/>
    <property type="molecule type" value="Genomic_DNA"/>
</dbReference>
<dbReference type="eggNOG" id="COG0275">
    <property type="taxonomic scope" value="Bacteria"/>
</dbReference>